<reference evidence="1 2" key="1">
    <citation type="journal article" date="2016" name="Antonie Van Leeuwenhoek">
        <title>Photobacterium sanguinicancri sp. nov. isolated from marine animals.</title>
        <authorList>
            <person name="Gomez-Gil B."/>
            <person name="Roque A."/>
            <person name="Rotllant G."/>
            <person name="Romalde J.L."/>
            <person name="Doce A."/>
            <person name="Eggermont M."/>
            <person name="Defoirdt T."/>
        </authorList>
    </citation>
    <scope>NUCLEOTIDE SEQUENCE [LARGE SCALE GENOMIC DNA]</scope>
    <source>
        <strain evidence="1 2">CAIM 1827</strain>
    </source>
</reference>
<evidence type="ECO:0000313" key="2">
    <source>
        <dbReference type="Proteomes" id="UP000215999"/>
    </source>
</evidence>
<accession>A0ABX4FZC0</accession>
<dbReference type="Proteomes" id="UP000215999">
    <property type="component" value="Unassembled WGS sequence"/>
</dbReference>
<dbReference type="EMBL" id="NOIF01000047">
    <property type="protein sequence ID" value="OZS44166.1"/>
    <property type="molecule type" value="Genomic_DNA"/>
</dbReference>
<evidence type="ECO:0008006" key="3">
    <source>
        <dbReference type="Google" id="ProtNLM"/>
    </source>
</evidence>
<evidence type="ECO:0000313" key="1">
    <source>
        <dbReference type="EMBL" id="OZS44166.1"/>
    </source>
</evidence>
<keyword evidence="2" id="KW-1185">Reference proteome</keyword>
<dbReference type="RefSeq" id="WP_094956938.1">
    <property type="nucleotide sequence ID" value="NZ_NOIF01000047.1"/>
</dbReference>
<name>A0ABX4FZC0_9GAMM</name>
<gene>
    <name evidence="1" type="ORF">ASV53_09610</name>
</gene>
<proteinExistence type="predicted"/>
<protein>
    <recommendedName>
        <fullName evidence="3">Type 4 fimbrial biogenesis protein PilX N-terminal domain-containing protein</fullName>
    </recommendedName>
</protein>
<sequence>MMNKQRGAITLLVTSMVAVASLLFSLASYKNTYYQIKRTQNEVLTSQAHWKAEGGLECGYSTMKNSSNPANADMSGFFPSGCNSELGVTLKAIKIPSSSDFVLSSNYAGRANKHIERTVVVNSANNSSGVLQTGSNMYTRSSIMIELPDPGIEKGDGWECIAVRARDIFEPAGGLVNQGLRPKPFFDPKGKNCLPSHFTRGSPFKKDIVKDPAMSPFEDFFGVKDLNHEKVRKEKFDVTLADKNLKDRVGDIYYDGFSGCGPAIVDALNKGSDKIWVEGHCDINGADFGEMIKASIKLKGVMLLIHDGQFSMFPNNKSSSSNQFEGIIFHYNLDYKIPPNQWANSQACAQICQANNNFRNDAIGINHVENSSFYLFGSLWISGGFILDAKYKNSDDIQNALLETSAALTYNGKYFSKFGGGSSGEVKWLKGSWNDF</sequence>
<organism evidence="1 2">
    <name type="scientific">Photobacterium sanguinicancri</name>
    <dbReference type="NCBI Taxonomy" id="875932"/>
    <lineage>
        <taxon>Bacteria</taxon>
        <taxon>Pseudomonadati</taxon>
        <taxon>Pseudomonadota</taxon>
        <taxon>Gammaproteobacteria</taxon>
        <taxon>Vibrionales</taxon>
        <taxon>Vibrionaceae</taxon>
        <taxon>Photobacterium</taxon>
    </lineage>
</organism>
<comment type="caution">
    <text evidence="1">The sequence shown here is derived from an EMBL/GenBank/DDBJ whole genome shotgun (WGS) entry which is preliminary data.</text>
</comment>